<evidence type="ECO:0000256" key="10">
    <source>
        <dbReference type="ARBA" id="ARBA00023004"/>
    </source>
</evidence>
<evidence type="ECO:0000313" key="21">
    <source>
        <dbReference type="Proteomes" id="UP000323300"/>
    </source>
</evidence>
<keyword evidence="11" id="KW-0186">Copper</keyword>
<keyword evidence="6 17" id="KW-0812">Transmembrane</keyword>
<dbReference type="SUPFAM" id="SSF49503">
    <property type="entry name" value="Cupredoxins"/>
    <property type="match status" value="1"/>
</dbReference>
<dbReference type="Gene3D" id="2.60.40.420">
    <property type="entry name" value="Cupredoxins - blue copper proteins"/>
    <property type="match status" value="1"/>
</dbReference>
<dbReference type="InterPro" id="IPR002429">
    <property type="entry name" value="CcO_II-like_C"/>
</dbReference>
<dbReference type="EMBL" id="FOSL01000014">
    <property type="protein sequence ID" value="SFK83607.1"/>
    <property type="molecule type" value="Genomic_DNA"/>
</dbReference>
<keyword evidence="8" id="KW-0249">Electron transport</keyword>
<dbReference type="InterPro" id="IPR001505">
    <property type="entry name" value="Copper_CuA"/>
</dbReference>
<evidence type="ECO:0000256" key="7">
    <source>
        <dbReference type="ARBA" id="ARBA00022723"/>
    </source>
</evidence>
<comment type="similarity">
    <text evidence="2">Belongs to the cytochrome c oxidase subunit 2 family.</text>
</comment>
<keyword evidence="9 17" id="KW-1133">Transmembrane helix</keyword>
<dbReference type="Proteomes" id="UP000323300">
    <property type="component" value="Unassembled WGS sequence"/>
</dbReference>
<sequence>MDPAGEEAHQVLQLSVVLFCGAAAIWLGVVAALLYTARRRRKSLSEQSASRFILFGGAVLPSVTLAALLSYSLWLMPGLRPFGQAASAVLHVEVTGKQYWWHVVYRRSNGPVVVSANEIRLPVGQRVELTLASSDVIHSFWIPALGGKMDMIPGRTNRLSLLANKAGTFRGPCAEFCGTSHALMAFAVVTMEAQAFQEWLGTQARPSPRAADDGAALFLRHGCGACHAVAGIDARGTIGPDLSHLGSRLTLGAGSLPNTADAIARFITEPERIKPGVQMPSFAMLPQDDIRNIAAWLKDLE</sequence>
<evidence type="ECO:0000256" key="16">
    <source>
        <dbReference type="PROSITE-ProRule" id="PRU00433"/>
    </source>
</evidence>
<evidence type="ECO:0000256" key="6">
    <source>
        <dbReference type="ARBA" id="ARBA00022692"/>
    </source>
</evidence>
<keyword evidence="12 17" id="KW-0472">Membrane</keyword>
<dbReference type="InterPro" id="IPR045187">
    <property type="entry name" value="CcO_II"/>
</dbReference>
<evidence type="ECO:0000256" key="3">
    <source>
        <dbReference type="ARBA" id="ARBA00022448"/>
    </source>
</evidence>
<dbReference type="InterPro" id="IPR034236">
    <property type="entry name" value="CuRO_CcO_Caa3_II"/>
</dbReference>
<feature type="transmembrane region" description="Helical" evidence="17">
    <location>
        <begin position="49"/>
        <end position="74"/>
    </location>
</feature>
<evidence type="ECO:0000256" key="2">
    <source>
        <dbReference type="ARBA" id="ARBA00007866"/>
    </source>
</evidence>
<dbReference type="PANTHER" id="PTHR22888">
    <property type="entry name" value="CYTOCHROME C OXIDASE, SUBUNIT II"/>
    <property type="match status" value="1"/>
</dbReference>
<feature type="domain" description="Cytochrome c" evidence="19">
    <location>
        <begin position="209"/>
        <end position="301"/>
    </location>
</feature>
<dbReference type="InterPro" id="IPR008972">
    <property type="entry name" value="Cupredoxin"/>
</dbReference>
<dbReference type="PROSITE" id="PS51007">
    <property type="entry name" value="CYTC"/>
    <property type="match status" value="1"/>
</dbReference>
<keyword evidence="5" id="KW-0679">Respiratory chain</keyword>
<dbReference type="SUPFAM" id="SSF46626">
    <property type="entry name" value="Cytochrome c"/>
    <property type="match status" value="1"/>
</dbReference>
<dbReference type="InterPro" id="IPR009056">
    <property type="entry name" value="Cyt_c-like_dom"/>
</dbReference>
<evidence type="ECO:0000256" key="9">
    <source>
        <dbReference type="ARBA" id="ARBA00022989"/>
    </source>
</evidence>
<evidence type="ECO:0000256" key="15">
    <source>
        <dbReference type="ARBA" id="ARBA00047816"/>
    </source>
</evidence>
<dbReference type="NCBIfam" id="TIGR02866">
    <property type="entry name" value="CoxB"/>
    <property type="match status" value="1"/>
</dbReference>
<dbReference type="AlphaFoldDB" id="A0A1I4CTQ0"/>
<dbReference type="GO" id="GO:0016491">
    <property type="term" value="F:oxidoreductase activity"/>
    <property type="evidence" value="ECO:0007669"/>
    <property type="project" value="InterPro"/>
</dbReference>
<evidence type="ECO:0000259" key="18">
    <source>
        <dbReference type="PROSITE" id="PS50857"/>
    </source>
</evidence>
<keyword evidence="3" id="KW-0813">Transport</keyword>
<evidence type="ECO:0000256" key="12">
    <source>
        <dbReference type="ARBA" id="ARBA00023136"/>
    </source>
</evidence>
<reference evidence="20 21" key="1">
    <citation type="submission" date="2016-10" db="EMBL/GenBank/DDBJ databases">
        <authorList>
            <person name="Varghese N."/>
            <person name="Submissions S."/>
        </authorList>
    </citation>
    <scope>NUCLEOTIDE SEQUENCE [LARGE SCALE GENOMIC DNA]</scope>
    <source>
        <strain evidence="20 21">DSM 21822</strain>
    </source>
</reference>
<dbReference type="GO" id="GO:0004129">
    <property type="term" value="F:cytochrome-c oxidase activity"/>
    <property type="evidence" value="ECO:0007669"/>
    <property type="project" value="UniProtKB-EC"/>
</dbReference>
<accession>A0A1I4CTQ0</accession>
<dbReference type="InterPro" id="IPR036909">
    <property type="entry name" value="Cyt_c-like_dom_sf"/>
</dbReference>
<keyword evidence="7 16" id="KW-0479">Metal-binding</keyword>
<evidence type="ECO:0000259" key="19">
    <source>
        <dbReference type="PROSITE" id="PS51007"/>
    </source>
</evidence>
<feature type="domain" description="Cytochrome oxidase subunit II copper A binding" evidence="18">
    <location>
        <begin position="87"/>
        <end position="202"/>
    </location>
</feature>
<evidence type="ECO:0000256" key="1">
    <source>
        <dbReference type="ARBA" id="ARBA00004141"/>
    </source>
</evidence>
<dbReference type="Pfam" id="PF00034">
    <property type="entry name" value="Cytochrom_C"/>
    <property type="match status" value="1"/>
</dbReference>
<organism evidence="20 21">
    <name type="scientific">Neomesorhizobium albiziae</name>
    <dbReference type="NCBI Taxonomy" id="335020"/>
    <lineage>
        <taxon>Bacteria</taxon>
        <taxon>Pseudomonadati</taxon>
        <taxon>Pseudomonadota</taxon>
        <taxon>Alphaproteobacteria</taxon>
        <taxon>Hyphomicrobiales</taxon>
        <taxon>Phyllobacteriaceae</taxon>
        <taxon>Neomesorhizobium</taxon>
    </lineage>
</organism>
<dbReference type="Pfam" id="PF00116">
    <property type="entry name" value="COX2"/>
    <property type="match status" value="1"/>
</dbReference>
<dbReference type="GO" id="GO:0020037">
    <property type="term" value="F:heme binding"/>
    <property type="evidence" value="ECO:0007669"/>
    <property type="project" value="InterPro"/>
</dbReference>
<dbReference type="InterPro" id="IPR014222">
    <property type="entry name" value="Cyt_c_oxidase_su2"/>
</dbReference>
<dbReference type="PROSITE" id="PS00078">
    <property type="entry name" value="COX2"/>
    <property type="match status" value="1"/>
</dbReference>
<dbReference type="CDD" id="cd04213">
    <property type="entry name" value="CuRO_CcO_Caa3_II"/>
    <property type="match status" value="1"/>
</dbReference>
<gene>
    <name evidence="20" type="ORF">SAMN04488498_11453</name>
</gene>
<dbReference type="GO" id="GO:0042773">
    <property type="term" value="P:ATP synthesis coupled electron transport"/>
    <property type="evidence" value="ECO:0007669"/>
    <property type="project" value="TreeGrafter"/>
</dbReference>
<comment type="catalytic activity">
    <reaction evidence="15">
        <text>4 Fe(II)-[cytochrome c] + O2 + 8 H(+)(in) = 4 Fe(III)-[cytochrome c] + 2 H2O + 4 H(+)(out)</text>
        <dbReference type="Rhea" id="RHEA:11436"/>
        <dbReference type="Rhea" id="RHEA-COMP:10350"/>
        <dbReference type="Rhea" id="RHEA-COMP:14399"/>
        <dbReference type="ChEBI" id="CHEBI:15377"/>
        <dbReference type="ChEBI" id="CHEBI:15378"/>
        <dbReference type="ChEBI" id="CHEBI:15379"/>
        <dbReference type="ChEBI" id="CHEBI:29033"/>
        <dbReference type="ChEBI" id="CHEBI:29034"/>
        <dbReference type="EC" id="7.1.1.9"/>
    </reaction>
</comment>
<evidence type="ECO:0000256" key="4">
    <source>
        <dbReference type="ARBA" id="ARBA00022617"/>
    </source>
</evidence>
<evidence type="ECO:0000256" key="17">
    <source>
        <dbReference type="SAM" id="Phobius"/>
    </source>
</evidence>
<dbReference type="PANTHER" id="PTHR22888:SF9">
    <property type="entry name" value="CYTOCHROME C OXIDASE SUBUNIT 2"/>
    <property type="match status" value="1"/>
</dbReference>
<evidence type="ECO:0000256" key="8">
    <source>
        <dbReference type="ARBA" id="ARBA00022982"/>
    </source>
</evidence>
<evidence type="ECO:0000256" key="5">
    <source>
        <dbReference type="ARBA" id="ARBA00022660"/>
    </source>
</evidence>
<comment type="subcellular location">
    <subcellularLocation>
        <location evidence="1">Membrane</location>
        <topology evidence="1">Multi-pass membrane protein</topology>
    </subcellularLocation>
</comment>
<dbReference type="GO" id="GO:0016020">
    <property type="term" value="C:membrane"/>
    <property type="evidence" value="ECO:0007669"/>
    <property type="project" value="UniProtKB-SubCell"/>
</dbReference>
<dbReference type="PROSITE" id="PS50857">
    <property type="entry name" value="COX2_CUA"/>
    <property type="match status" value="1"/>
</dbReference>
<protein>
    <recommendedName>
        <fullName evidence="14">Cytochrome aa3 subunit 2</fullName>
    </recommendedName>
</protein>
<name>A0A1I4CTQ0_9HYPH</name>
<keyword evidence="4 16" id="KW-0349">Heme</keyword>
<evidence type="ECO:0000313" key="20">
    <source>
        <dbReference type="EMBL" id="SFK83607.1"/>
    </source>
</evidence>
<comment type="function">
    <text evidence="13">Subunits I and II form the functional core of the enzyme complex. Electrons originating in cytochrome c are transferred via heme a and Cu(A) to the binuclear center formed by heme a3 and Cu(B).</text>
</comment>
<dbReference type="GO" id="GO:0005507">
    <property type="term" value="F:copper ion binding"/>
    <property type="evidence" value="ECO:0007669"/>
    <property type="project" value="InterPro"/>
</dbReference>
<proteinExistence type="inferred from homology"/>
<keyword evidence="10 16" id="KW-0408">Iron</keyword>
<evidence type="ECO:0000256" key="13">
    <source>
        <dbReference type="ARBA" id="ARBA00024688"/>
    </source>
</evidence>
<evidence type="ECO:0000256" key="14">
    <source>
        <dbReference type="ARBA" id="ARBA00031399"/>
    </source>
</evidence>
<evidence type="ECO:0000256" key="11">
    <source>
        <dbReference type="ARBA" id="ARBA00023008"/>
    </source>
</evidence>
<keyword evidence="21" id="KW-1185">Reference proteome</keyword>
<feature type="transmembrane region" description="Helical" evidence="17">
    <location>
        <begin position="12"/>
        <end position="37"/>
    </location>
</feature>